<dbReference type="VEuPathDB" id="PlasmoDB:PBANKA_1465700"/>
<feature type="non-terminal residue" evidence="1">
    <location>
        <position position="1"/>
    </location>
</feature>
<organism evidence="1">
    <name type="scientific">Plasmodium berghei</name>
    <dbReference type="NCBI Taxonomy" id="5821"/>
    <lineage>
        <taxon>Eukaryota</taxon>
        <taxon>Sar</taxon>
        <taxon>Alveolata</taxon>
        <taxon>Apicomplexa</taxon>
        <taxon>Aconoidasida</taxon>
        <taxon>Haemosporida</taxon>
        <taxon>Plasmodiidae</taxon>
        <taxon>Plasmodium</taxon>
        <taxon>Plasmodium (Vinckeia)</taxon>
    </lineage>
</organism>
<name>A0A1C6W7T0_PLABE</name>
<proteinExistence type="predicted"/>
<comment type="caution">
    <text evidence="1">The sequence shown here is derived from an EMBL/GenBank/DDBJ whole genome shotgun (WGS) entry which is preliminary data.</text>
</comment>
<dbReference type="EMBL" id="FMIE01000045">
    <property type="protein sequence ID" value="SCL81923.1"/>
    <property type="molecule type" value="Genomic_DNA"/>
</dbReference>
<sequence length="253" mass="29700">YNELLNELWDPDSNQYINKAYVKNIQNNINQQNVILQEIFKQNKHLLPTNPDESRKACKFMNDALKQLEHHATSKGHTNCGGIPSENIVFYKKNIKYNELLNELWDPDSNQYINKAYILIISMQFYNMFLEKIVRVYSPNLVMIQQRCKKLPWSRQKYFYAIAAKFKISENKTIFVMASANINDHNLSIEVYQNTIIKSANLFQAEVDSEDEIRNGKIKKTFVNLSGYIVEKRKDHIYVIYIDSMSVGEHDSI</sequence>
<evidence type="ECO:0000313" key="1">
    <source>
        <dbReference type="EMBL" id="SCL81923.1"/>
    </source>
</evidence>
<dbReference type="AlphaFoldDB" id="A0A1C6W7T0"/>
<dbReference type="NCBIfam" id="TIGR01599">
    <property type="entry name" value="PYST-A"/>
    <property type="match status" value="1"/>
</dbReference>
<dbReference type="Proteomes" id="UP000516480">
    <property type="component" value="Unassembled WGS sequence"/>
</dbReference>
<dbReference type="InterPro" id="IPR006486">
    <property type="entry name" value="PYST_A"/>
</dbReference>
<accession>A0A1C6W7T0</accession>
<reference evidence="1" key="1">
    <citation type="submission" date="2016-08" db="EMBL/GenBank/DDBJ databases">
        <authorList>
            <consortium name="Pathogen Informatics"/>
        </authorList>
    </citation>
    <scope>NUCLEOTIDE SEQUENCE</scope>
    <source>
        <strain evidence="1">NK65 ny</strain>
    </source>
</reference>
<gene>
    <name evidence="1" type="ORF">PBNK65NY_000491200</name>
</gene>
<dbReference type="SUPFAM" id="SSF55961">
    <property type="entry name" value="Bet v1-like"/>
    <property type="match status" value="1"/>
</dbReference>
<protein>
    <submittedName>
        <fullName evidence="1">Fam-a protein</fullName>
    </submittedName>
</protein>